<feature type="compositionally biased region" description="Basic and acidic residues" evidence="1">
    <location>
        <begin position="164"/>
        <end position="191"/>
    </location>
</feature>
<organism evidence="2 3">
    <name type="scientific">Symbiodinium pilosum</name>
    <name type="common">Dinoflagellate</name>
    <dbReference type="NCBI Taxonomy" id="2952"/>
    <lineage>
        <taxon>Eukaryota</taxon>
        <taxon>Sar</taxon>
        <taxon>Alveolata</taxon>
        <taxon>Dinophyceae</taxon>
        <taxon>Suessiales</taxon>
        <taxon>Symbiodiniaceae</taxon>
        <taxon>Symbiodinium</taxon>
    </lineage>
</organism>
<feature type="compositionally biased region" description="Basic residues" evidence="1">
    <location>
        <begin position="119"/>
        <end position="128"/>
    </location>
</feature>
<dbReference type="AlphaFoldDB" id="A0A812V5A6"/>
<protein>
    <submittedName>
        <fullName evidence="2">Uncharacterized protein</fullName>
    </submittedName>
</protein>
<feature type="compositionally biased region" description="Basic residues" evidence="1">
    <location>
        <begin position="136"/>
        <end position="163"/>
    </location>
</feature>
<name>A0A812V5A6_SYMPI</name>
<dbReference type="Proteomes" id="UP000649617">
    <property type="component" value="Unassembled WGS sequence"/>
</dbReference>
<evidence type="ECO:0000313" key="3">
    <source>
        <dbReference type="Proteomes" id="UP000649617"/>
    </source>
</evidence>
<feature type="region of interest" description="Disordered" evidence="1">
    <location>
        <begin position="108"/>
        <end position="191"/>
    </location>
</feature>
<sequence length="191" mass="21989">KTKMSTLYEDYMSTGGDWSKGVVLKQIRSSDRKASKGCRKWLTRKQLLKHFENDRELVDGIIVRKETDDELLKTEVRDHPECPGVKQYLVLVDDEIVDEHAVEISDMFEVQDNGDSSSAKKKKKSKKDKKNDKKDKKNSKGSKKDKKEKSKAKNKKKKSKGKKGKDNKGKEEDENKEKSRKIACEARKVLT</sequence>
<accession>A0A812V5A6</accession>
<evidence type="ECO:0000313" key="2">
    <source>
        <dbReference type="EMBL" id="CAE7599259.1"/>
    </source>
</evidence>
<reference evidence="2" key="1">
    <citation type="submission" date="2021-02" db="EMBL/GenBank/DDBJ databases">
        <authorList>
            <person name="Dougan E. K."/>
            <person name="Rhodes N."/>
            <person name="Thang M."/>
            <person name="Chan C."/>
        </authorList>
    </citation>
    <scope>NUCLEOTIDE SEQUENCE</scope>
</reference>
<keyword evidence="3" id="KW-1185">Reference proteome</keyword>
<comment type="caution">
    <text evidence="2">The sequence shown here is derived from an EMBL/GenBank/DDBJ whole genome shotgun (WGS) entry which is preliminary data.</text>
</comment>
<dbReference type="OrthoDB" id="447259at2759"/>
<proteinExistence type="predicted"/>
<feature type="non-terminal residue" evidence="2">
    <location>
        <position position="1"/>
    </location>
</feature>
<dbReference type="EMBL" id="CAJNIZ010040114">
    <property type="protein sequence ID" value="CAE7599259.1"/>
    <property type="molecule type" value="Genomic_DNA"/>
</dbReference>
<evidence type="ECO:0000256" key="1">
    <source>
        <dbReference type="SAM" id="MobiDB-lite"/>
    </source>
</evidence>
<gene>
    <name evidence="2" type="ORF">SPIL2461_LOCUS15911</name>
</gene>